<accession>A0AAW2S8X2</accession>
<dbReference type="PANTHER" id="PTHR34958:SF1">
    <property type="entry name" value="ARMADILLO-LIKE HELICAL DOMAIN-CONTAINING PROTEIN"/>
    <property type="match status" value="1"/>
</dbReference>
<proteinExistence type="predicted"/>
<dbReference type="PANTHER" id="PTHR34958">
    <property type="entry name" value="CONDITIONAL LOSS-OF-GROWTH 1"/>
    <property type="match status" value="1"/>
</dbReference>
<dbReference type="AlphaFoldDB" id="A0AAW2S8X2"/>
<name>A0AAW2S8X2_SESRA</name>
<comment type="caution">
    <text evidence="1">The sequence shown here is derived from an EMBL/GenBank/DDBJ whole genome shotgun (WGS) entry which is preliminary data.</text>
</comment>
<reference evidence="1" key="1">
    <citation type="submission" date="2020-06" db="EMBL/GenBank/DDBJ databases">
        <authorList>
            <person name="Li T."/>
            <person name="Hu X."/>
            <person name="Zhang T."/>
            <person name="Song X."/>
            <person name="Zhang H."/>
            <person name="Dai N."/>
            <person name="Sheng W."/>
            <person name="Hou X."/>
            <person name="Wei L."/>
        </authorList>
    </citation>
    <scope>NUCLEOTIDE SEQUENCE</scope>
    <source>
        <strain evidence="1">G02</strain>
        <tissue evidence="1">Leaf</tissue>
    </source>
</reference>
<organism evidence="1">
    <name type="scientific">Sesamum radiatum</name>
    <name type="common">Black benniseed</name>
    <dbReference type="NCBI Taxonomy" id="300843"/>
    <lineage>
        <taxon>Eukaryota</taxon>
        <taxon>Viridiplantae</taxon>
        <taxon>Streptophyta</taxon>
        <taxon>Embryophyta</taxon>
        <taxon>Tracheophyta</taxon>
        <taxon>Spermatophyta</taxon>
        <taxon>Magnoliopsida</taxon>
        <taxon>eudicotyledons</taxon>
        <taxon>Gunneridae</taxon>
        <taxon>Pentapetalae</taxon>
        <taxon>asterids</taxon>
        <taxon>lamiids</taxon>
        <taxon>Lamiales</taxon>
        <taxon>Pedaliaceae</taxon>
        <taxon>Sesamum</taxon>
    </lineage>
</organism>
<protein>
    <submittedName>
        <fullName evidence="1">Uncharacterized protein</fullName>
    </submittedName>
</protein>
<gene>
    <name evidence="1" type="ORF">Sradi_2696900</name>
</gene>
<sequence length="115" mass="12934">MQLVLSNSREERRNLYLVIFDYVLHKINETCLAAGVSEYSDDEVRPIATLLVLADAPEALHISVKLGVEGVVELLRRSISTSLSTYPNNDRLLMVIPNILGFVLLDLFCYVQRLG</sequence>
<evidence type="ECO:0000313" key="1">
    <source>
        <dbReference type="EMBL" id="KAL0388151.1"/>
    </source>
</evidence>
<dbReference type="EMBL" id="JACGWJ010000011">
    <property type="protein sequence ID" value="KAL0388151.1"/>
    <property type="molecule type" value="Genomic_DNA"/>
</dbReference>
<reference evidence="1" key="2">
    <citation type="journal article" date="2024" name="Plant">
        <title>Genomic evolution and insights into agronomic trait innovations of Sesamum species.</title>
        <authorList>
            <person name="Miao H."/>
            <person name="Wang L."/>
            <person name="Qu L."/>
            <person name="Liu H."/>
            <person name="Sun Y."/>
            <person name="Le M."/>
            <person name="Wang Q."/>
            <person name="Wei S."/>
            <person name="Zheng Y."/>
            <person name="Lin W."/>
            <person name="Duan Y."/>
            <person name="Cao H."/>
            <person name="Xiong S."/>
            <person name="Wang X."/>
            <person name="Wei L."/>
            <person name="Li C."/>
            <person name="Ma Q."/>
            <person name="Ju M."/>
            <person name="Zhao R."/>
            <person name="Li G."/>
            <person name="Mu C."/>
            <person name="Tian Q."/>
            <person name="Mei H."/>
            <person name="Zhang T."/>
            <person name="Gao T."/>
            <person name="Zhang H."/>
        </authorList>
    </citation>
    <scope>NUCLEOTIDE SEQUENCE</scope>
    <source>
        <strain evidence="1">G02</strain>
    </source>
</reference>